<reference evidence="5 6" key="1">
    <citation type="submission" date="2018-01" db="EMBL/GenBank/DDBJ databases">
        <title>Complete genome sequence of Salinigranum rubrum GX10T, an extremely halophilic archaeon isolated from a marine solar saltern.</title>
        <authorList>
            <person name="Han S."/>
        </authorList>
    </citation>
    <scope>NUCLEOTIDE SEQUENCE [LARGE SCALE GENOMIC DNA]</scope>
    <source>
        <strain evidence="5 6">GX10</strain>
    </source>
</reference>
<keyword evidence="3" id="KW-0676">Redox-active center</keyword>
<dbReference type="GO" id="GO:0045454">
    <property type="term" value="P:cell redox homeostasis"/>
    <property type="evidence" value="ECO:0007669"/>
    <property type="project" value="TreeGrafter"/>
</dbReference>
<dbReference type="PRINTS" id="PR00421">
    <property type="entry name" value="THIOREDOXIN"/>
</dbReference>
<evidence type="ECO:0000256" key="1">
    <source>
        <dbReference type="ARBA" id="ARBA00023157"/>
    </source>
</evidence>
<feature type="site" description="Contributes to redox potential value" evidence="2">
    <location>
        <position position="41"/>
    </location>
</feature>
<feature type="disulfide bond" description="Redox-active" evidence="3">
    <location>
        <begin position="40"/>
        <end position="43"/>
    </location>
</feature>
<evidence type="ECO:0000313" key="5">
    <source>
        <dbReference type="EMBL" id="AUV83375.1"/>
    </source>
</evidence>
<dbReference type="GO" id="GO:0015035">
    <property type="term" value="F:protein-disulfide reductase activity"/>
    <property type="evidence" value="ECO:0007669"/>
    <property type="project" value="InterPro"/>
</dbReference>
<dbReference type="InterPro" id="IPR013766">
    <property type="entry name" value="Thioredoxin_domain"/>
</dbReference>
<feature type="site" description="Contributes to redox potential value" evidence="2">
    <location>
        <position position="34"/>
    </location>
</feature>
<keyword evidence="6" id="KW-1185">Reference proteome</keyword>
<dbReference type="PANTHER" id="PTHR43601:SF3">
    <property type="entry name" value="THIOREDOXIN, MITOCHONDRIAL"/>
    <property type="match status" value="1"/>
</dbReference>
<dbReference type="EMBL" id="CP026309">
    <property type="protein sequence ID" value="AUV83375.1"/>
    <property type="molecule type" value="Genomic_DNA"/>
</dbReference>
<dbReference type="InterPro" id="IPR017937">
    <property type="entry name" value="Thioredoxin_CS"/>
</dbReference>
<dbReference type="KEGG" id="srub:C2R22_18420"/>
<dbReference type="OrthoDB" id="35385at2157"/>
<evidence type="ECO:0000313" key="6">
    <source>
        <dbReference type="Proteomes" id="UP000236584"/>
    </source>
</evidence>
<sequence>MTNAATDARDEPIRIESADHFEEVVDRDGVVLVDFHAEWCGPCKMLEPTVEAVAAETDAVVATVDVDSHGGLAAQFGVQGVPNLVFFRDGEPQKRAVGVQSKEALTAVVASLTR</sequence>
<dbReference type="PROSITE" id="PS00194">
    <property type="entry name" value="THIOREDOXIN_1"/>
    <property type="match status" value="1"/>
</dbReference>
<proteinExistence type="predicted"/>
<organism evidence="5 6">
    <name type="scientific">Salinigranum rubrum</name>
    <dbReference type="NCBI Taxonomy" id="755307"/>
    <lineage>
        <taxon>Archaea</taxon>
        <taxon>Methanobacteriati</taxon>
        <taxon>Methanobacteriota</taxon>
        <taxon>Stenosarchaea group</taxon>
        <taxon>Halobacteria</taxon>
        <taxon>Halobacteriales</taxon>
        <taxon>Haloferacaceae</taxon>
        <taxon>Salinigranum</taxon>
    </lineage>
</organism>
<dbReference type="SUPFAM" id="SSF52833">
    <property type="entry name" value="Thioredoxin-like"/>
    <property type="match status" value="1"/>
</dbReference>
<dbReference type="Proteomes" id="UP000236584">
    <property type="component" value="Chromosome"/>
</dbReference>
<dbReference type="Pfam" id="PF00085">
    <property type="entry name" value="Thioredoxin"/>
    <property type="match status" value="1"/>
</dbReference>
<keyword evidence="1 3" id="KW-1015">Disulfide bond</keyword>
<accession>A0A2I8VNA5</accession>
<dbReference type="PROSITE" id="PS51352">
    <property type="entry name" value="THIOREDOXIN_2"/>
    <property type="match status" value="1"/>
</dbReference>
<feature type="active site" description="Nucleophile" evidence="2">
    <location>
        <position position="43"/>
    </location>
</feature>
<evidence type="ECO:0000259" key="4">
    <source>
        <dbReference type="PROSITE" id="PS51352"/>
    </source>
</evidence>
<dbReference type="CDD" id="cd02947">
    <property type="entry name" value="TRX_family"/>
    <property type="match status" value="1"/>
</dbReference>
<dbReference type="PIRSF" id="PIRSF000077">
    <property type="entry name" value="Thioredoxin"/>
    <property type="match status" value="1"/>
</dbReference>
<dbReference type="AlphaFoldDB" id="A0A2I8VNA5"/>
<dbReference type="GeneID" id="35594110"/>
<dbReference type="RefSeq" id="WP_103427064.1">
    <property type="nucleotide sequence ID" value="NZ_CP026309.1"/>
</dbReference>
<dbReference type="Gene3D" id="3.40.30.10">
    <property type="entry name" value="Glutaredoxin"/>
    <property type="match status" value="1"/>
</dbReference>
<feature type="domain" description="Thioredoxin" evidence="4">
    <location>
        <begin position="1"/>
        <end position="114"/>
    </location>
</feature>
<evidence type="ECO:0000256" key="2">
    <source>
        <dbReference type="PIRSR" id="PIRSR000077-1"/>
    </source>
</evidence>
<feature type="site" description="Contributes to redox potential value" evidence="2">
    <location>
        <position position="42"/>
    </location>
</feature>
<name>A0A2I8VNA5_9EURY</name>
<evidence type="ECO:0000256" key="3">
    <source>
        <dbReference type="PIRSR" id="PIRSR000077-4"/>
    </source>
</evidence>
<gene>
    <name evidence="5" type="ORF">C2R22_18420</name>
</gene>
<dbReference type="InterPro" id="IPR036249">
    <property type="entry name" value="Thioredoxin-like_sf"/>
</dbReference>
<dbReference type="InterPro" id="IPR005746">
    <property type="entry name" value="Thioredoxin"/>
</dbReference>
<dbReference type="PANTHER" id="PTHR43601">
    <property type="entry name" value="THIOREDOXIN, MITOCHONDRIAL"/>
    <property type="match status" value="1"/>
</dbReference>
<feature type="active site" description="Nucleophile" evidence="2">
    <location>
        <position position="40"/>
    </location>
</feature>
<protein>
    <submittedName>
        <fullName evidence="5">Thioredoxin</fullName>
    </submittedName>
</protein>